<reference evidence="2" key="2">
    <citation type="submission" date="2023-05" db="EMBL/GenBank/DDBJ databases">
        <authorList>
            <consortium name="Lawrence Berkeley National Laboratory"/>
            <person name="Steindorff A."/>
            <person name="Hensen N."/>
            <person name="Bonometti L."/>
            <person name="Westerberg I."/>
            <person name="Brannstrom I.O."/>
            <person name="Guillou S."/>
            <person name="Cros-Aarteil S."/>
            <person name="Calhoun S."/>
            <person name="Haridas S."/>
            <person name="Kuo A."/>
            <person name="Mondo S."/>
            <person name="Pangilinan J."/>
            <person name="Riley R."/>
            <person name="Labutti K."/>
            <person name="Andreopoulos B."/>
            <person name="Lipzen A."/>
            <person name="Chen C."/>
            <person name="Yanf M."/>
            <person name="Daum C."/>
            <person name="Ng V."/>
            <person name="Clum A."/>
            <person name="Ohm R."/>
            <person name="Martin F."/>
            <person name="Silar P."/>
            <person name="Natvig D."/>
            <person name="Lalanne C."/>
            <person name="Gautier V."/>
            <person name="Ament-Velasquez S.L."/>
            <person name="Kruys A."/>
            <person name="Hutchinson M.I."/>
            <person name="Powell A.J."/>
            <person name="Barry K."/>
            <person name="Miller A.N."/>
            <person name="Grigoriev I.V."/>
            <person name="Debuchy R."/>
            <person name="Gladieux P."/>
            <person name="Thoren M.H."/>
            <person name="Johannesson H."/>
        </authorList>
    </citation>
    <scope>NUCLEOTIDE SEQUENCE</scope>
    <source>
        <strain evidence="2">CBS 123565</strain>
    </source>
</reference>
<feature type="region of interest" description="Disordered" evidence="1">
    <location>
        <begin position="1"/>
        <end position="58"/>
    </location>
</feature>
<evidence type="ECO:0000313" key="2">
    <source>
        <dbReference type="EMBL" id="KAK4133058.1"/>
    </source>
</evidence>
<sequence>MPPLGIGRRSDSTAIRQPTRAGAALGPMGTAQKQKTCGVAPEMARTSRAPPQAQGQEGIRHRCNLGYRPIHAISVFSRPAPRSNQFGQPVFSCSHGTLNPRLGFAGAGRPTRGKGCWRLVGPHARDIPCPTLGLFLPAAQALHWLGHWMARTGQATRPGSLDESTAAFPPFNSLANQTVFPLYIFRPKDERQSHSPTAPTSFRSVF</sequence>
<gene>
    <name evidence="2" type="ORF">BT67DRAFT_70361</name>
</gene>
<dbReference type="Proteomes" id="UP001304895">
    <property type="component" value="Unassembled WGS sequence"/>
</dbReference>
<accession>A0AAN6ZCS3</accession>
<evidence type="ECO:0000256" key="1">
    <source>
        <dbReference type="SAM" id="MobiDB-lite"/>
    </source>
</evidence>
<name>A0AAN6ZCS3_9PEZI</name>
<comment type="caution">
    <text evidence="2">The sequence shown here is derived from an EMBL/GenBank/DDBJ whole genome shotgun (WGS) entry which is preliminary data.</text>
</comment>
<evidence type="ECO:0000313" key="3">
    <source>
        <dbReference type="Proteomes" id="UP001304895"/>
    </source>
</evidence>
<proteinExistence type="predicted"/>
<reference evidence="2" key="1">
    <citation type="journal article" date="2023" name="Mol. Phylogenet. Evol.">
        <title>Genome-scale phylogeny and comparative genomics of the fungal order Sordariales.</title>
        <authorList>
            <person name="Hensen N."/>
            <person name="Bonometti L."/>
            <person name="Westerberg I."/>
            <person name="Brannstrom I.O."/>
            <person name="Guillou S."/>
            <person name="Cros-Aarteil S."/>
            <person name="Calhoun S."/>
            <person name="Haridas S."/>
            <person name="Kuo A."/>
            <person name="Mondo S."/>
            <person name="Pangilinan J."/>
            <person name="Riley R."/>
            <person name="LaButti K."/>
            <person name="Andreopoulos B."/>
            <person name="Lipzen A."/>
            <person name="Chen C."/>
            <person name="Yan M."/>
            <person name="Daum C."/>
            <person name="Ng V."/>
            <person name="Clum A."/>
            <person name="Steindorff A."/>
            <person name="Ohm R.A."/>
            <person name="Martin F."/>
            <person name="Silar P."/>
            <person name="Natvig D.O."/>
            <person name="Lalanne C."/>
            <person name="Gautier V."/>
            <person name="Ament-Velasquez S.L."/>
            <person name="Kruys A."/>
            <person name="Hutchinson M.I."/>
            <person name="Powell A.J."/>
            <person name="Barry K."/>
            <person name="Miller A.N."/>
            <person name="Grigoriev I.V."/>
            <person name="Debuchy R."/>
            <person name="Gladieux P."/>
            <person name="Hiltunen Thoren M."/>
            <person name="Johannesson H."/>
        </authorList>
    </citation>
    <scope>NUCLEOTIDE SEQUENCE</scope>
    <source>
        <strain evidence="2">CBS 123565</strain>
    </source>
</reference>
<protein>
    <submittedName>
        <fullName evidence="2">Uncharacterized protein</fullName>
    </submittedName>
</protein>
<dbReference type="EMBL" id="MU853414">
    <property type="protein sequence ID" value="KAK4133058.1"/>
    <property type="molecule type" value="Genomic_DNA"/>
</dbReference>
<keyword evidence="3" id="KW-1185">Reference proteome</keyword>
<organism evidence="2 3">
    <name type="scientific">Trichocladium antarcticum</name>
    <dbReference type="NCBI Taxonomy" id="1450529"/>
    <lineage>
        <taxon>Eukaryota</taxon>
        <taxon>Fungi</taxon>
        <taxon>Dikarya</taxon>
        <taxon>Ascomycota</taxon>
        <taxon>Pezizomycotina</taxon>
        <taxon>Sordariomycetes</taxon>
        <taxon>Sordariomycetidae</taxon>
        <taxon>Sordariales</taxon>
        <taxon>Chaetomiaceae</taxon>
        <taxon>Trichocladium</taxon>
    </lineage>
</organism>
<dbReference type="AlphaFoldDB" id="A0AAN6ZCS3"/>